<evidence type="ECO:0000256" key="4">
    <source>
        <dbReference type="ARBA" id="ARBA00023136"/>
    </source>
</evidence>
<protein>
    <submittedName>
        <fullName evidence="6">CvpA family protein</fullName>
    </submittedName>
</protein>
<evidence type="ECO:0000256" key="2">
    <source>
        <dbReference type="ARBA" id="ARBA00022692"/>
    </source>
</evidence>
<dbReference type="InterPro" id="IPR003825">
    <property type="entry name" value="Colicin-V_CvpA"/>
</dbReference>
<keyword evidence="4 5" id="KW-0472">Membrane</keyword>
<evidence type="ECO:0000313" key="6">
    <source>
        <dbReference type="EMBL" id="OKY94693.1"/>
    </source>
</evidence>
<keyword evidence="3 5" id="KW-1133">Transmembrane helix</keyword>
<evidence type="ECO:0000256" key="5">
    <source>
        <dbReference type="SAM" id="Phobius"/>
    </source>
</evidence>
<comment type="subcellular location">
    <subcellularLocation>
        <location evidence="1">Membrane</location>
        <topology evidence="1">Multi-pass membrane protein</topology>
    </subcellularLocation>
</comment>
<feature type="transmembrane region" description="Helical" evidence="5">
    <location>
        <begin position="58"/>
        <end position="78"/>
    </location>
</feature>
<dbReference type="PANTHER" id="PTHR37306">
    <property type="entry name" value="COLICIN V PRODUCTION PROTEIN"/>
    <property type="match status" value="1"/>
</dbReference>
<comment type="caution">
    <text evidence="6">The sequence shown here is derived from an EMBL/GenBank/DDBJ whole genome shotgun (WGS) entry which is preliminary data.</text>
</comment>
<keyword evidence="2 5" id="KW-0812">Transmembrane</keyword>
<dbReference type="Pfam" id="PF02674">
    <property type="entry name" value="Colicin_V"/>
    <property type="match status" value="1"/>
</dbReference>
<accession>A0A1Q6F712</accession>
<dbReference type="RefSeq" id="WP_217726439.1">
    <property type="nucleotide sequence ID" value="NZ_BAAFLA010000012.1"/>
</dbReference>
<sequence length="175" mass="19189">MSVIDLIVGLLMLWAVFNGWRQGLILQLCSLAGIVLGAWLGIRFGTEAGALLHLDEEFAAAGGFLAVFVVVLIAVAIVGRLLRKVFHFAGFGIPDHLLGVAVSAAKTLLILGLLFSAFESLNKDHTLAEEKTLDRSVCYRPMIRLADSLFPLLEWAKEQVSIDEQELWSDNSPER</sequence>
<dbReference type="GO" id="GO:0016020">
    <property type="term" value="C:membrane"/>
    <property type="evidence" value="ECO:0007669"/>
    <property type="project" value="UniProtKB-SubCell"/>
</dbReference>
<feature type="transmembrane region" description="Helical" evidence="5">
    <location>
        <begin position="24"/>
        <end position="46"/>
    </location>
</feature>
<dbReference type="GO" id="GO:0009403">
    <property type="term" value="P:toxin biosynthetic process"/>
    <property type="evidence" value="ECO:0007669"/>
    <property type="project" value="InterPro"/>
</dbReference>
<organism evidence="6 7">
    <name type="scientific">Alistipes putredinis</name>
    <dbReference type="NCBI Taxonomy" id="28117"/>
    <lineage>
        <taxon>Bacteria</taxon>
        <taxon>Pseudomonadati</taxon>
        <taxon>Bacteroidota</taxon>
        <taxon>Bacteroidia</taxon>
        <taxon>Bacteroidales</taxon>
        <taxon>Rikenellaceae</taxon>
        <taxon>Alistipes</taxon>
    </lineage>
</organism>
<feature type="transmembrane region" description="Helical" evidence="5">
    <location>
        <begin position="98"/>
        <end position="118"/>
    </location>
</feature>
<dbReference type="EMBL" id="MNQH01000025">
    <property type="protein sequence ID" value="OKY94693.1"/>
    <property type="molecule type" value="Genomic_DNA"/>
</dbReference>
<dbReference type="PANTHER" id="PTHR37306:SF1">
    <property type="entry name" value="COLICIN V PRODUCTION PROTEIN"/>
    <property type="match status" value="1"/>
</dbReference>
<proteinExistence type="predicted"/>
<name>A0A1Q6F712_9BACT</name>
<gene>
    <name evidence="6" type="ORF">BHV66_04930</name>
</gene>
<reference evidence="6 7" key="1">
    <citation type="journal article" date="2016" name="Nat. Biotechnol.">
        <title>Measurement of bacterial replication rates in microbial communities.</title>
        <authorList>
            <person name="Brown C.T."/>
            <person name="Olm M.R."/>
            <person name="Thomas B.C."/>
            <person name="Banfield J.F."/>
        </authorList>
    </citation>
    <scope>NUCLEOTIDE SEQUENCE [LARGE SCALE GENOMIC DNA]</scope>
    <source>
        <strain evidence="6">CAG:67_53_122</strain>
    </source>
</reference>
<dbReference type="Proteomes" id="UP000187417">
    <property type="component" value="Unassembled WGS sequence"/>
</dbReference>
<evidence type="ECO:0000256" key="1">
    <source>
        <dbReference type="ARBA" id="ARBA00004141"/>
    </source>
</evidence>
<evidence type="ECO:0000256" key="3">
    <source>
        <dbReference type="ARBA" id="ARBA00022989"/>
    </source>
</evidence>
<dbReference type="AlphaFoldDB" id="A0A1Q6F712"/>
<dbReference type="STRING" id="28117.BHV66_04930"/>
<evidence type="ECO:0000313" key="7">
    <source>
        <dbReference type="Proteomes" id="UP000187417"/>
    </source>
</evidence>